<gene>
    <name evidence="3" type="ORF">CO666_16890</name>
</gene>
<dbReference type="InterPro" id="IPR011008">
    <property type="entry name" value="Dimeric_a/b-barrel"/>
</dbReference>
<dbReference type="EMBL" id="NWSV01000009">
    <property type="protein sequence ID" value="PDT03244.1"/>
    <property type="molecule type" value="Genomic_DNA"/>
</dbReference>
<dbReference type="PANTHER" id="PTHR33606:SF3">
    <property type="entry name" value="PROTEIN YCII"/>
    <property type="match status" value="1"/>
</dbReference>
<evidence type="ECO:0000313" key="4">
    <source>
        <dbReference type="Proteomes" id="UP000220768"/>
    </source>
</evidence>
<feature type="domain" description="YCII-related" evidence="2">
    <location>
        <begin position="3"/>
        <end position="91"/>
    </location>
</feature>
<sequence length="105" mass="11442">MPLYCIHGLDRPGAGALRAEHYATHRAFLETSADYGVTIHASGPLMSDGDEQMIGSLFIVEAKNEADVRAFNAADPFARANLWISLSVSRFHLRRGSVGDITPQN</sequence>
<keyword evidence="4" id="KW-1185">Reference proteome</keyword>
<reference evidence="3 4" key="1">
    <citation type="submission" date="2017-09" db="EMBL/GenBank/DDBJ databases">
        <title>Comparative genomics of rhizobia isolated from Phaseolus vulgaris in China.</title>
        <authorList>
            <person name="Tong W."/>
        </authorList>
    </citation>
    <scope>NUCLEOTIDE SEQUENCE [LARGE SCALE GENOMIC DNA]</scope>
    <source>
        <strain evidence="3 4">C5</strain>
    </source>
</reference>
<evidence type="ECO:0000256" key="1">
    <source>
        <dbReference type="ARBA" id="ARBA00007689"/>
    </source>
</evidence>
<comment type="caution">
    <text evidence="3">The sequence shown here is derived from an EMBL/GenBank/DDBJ whole genome shotgun (WGS) entry which is preliminary data.</text>
</comment>
<comment type="similarity">
    <text evidence="1">Belongs to the YciI family.</text>
</comment>
<dbReference type="PANTHER" id="PTHR33606">
    <property type="entry name" value="PROTEIN YCII"/>
    <property type="match status" value="1"/>
</dbReference>
<name>A0A2A6JBK1_9HYPH</name>
<proteinExistence type="inferred from homology"/>
<dbReference type="Proteomes" id="UP000220768">
    <property type="component" value="Unassembled WGS sequence"/>
</dbReference>
<evidence type="ECO:0000259" key="2">
    <source>
        <dbReference type="Pfam" id="PF03795"/>
    </source>
</evidence>
<organism evidence="3 4">
    <name type="scientific">Rhizobium chutanense</name>
    <dbReference type="NCBI Taxonomy" id="2035448"/>
    <lineage>
        <taxon>Bacteria</taxon>
        <taxon>Pseudomonadati</taxon>
        <taxon>Pseudomonadota</taxon>
        <taxon>Alphaproteobacteria</taxon>
        <taxon>Hyphomicrobiales</taxon>
        <taxon>Rhizobiaceae</taxon>
        <taxon>Rhizobium/Agrobacterium group</taxon>
        <taxon>Rhizobium</taxon>
    </lineage>
</organism>
<dbReference type="RefSeq" id="WP_097613227.1">
    <property type="nucleotide sequence ID" value="NZ_NWSV01000009.1"/>
</dbReference>
<evidence type="ECO:0000313" key="3">
    <source>
        <dbReference type="EMBL" id="PDT03244.1"/>
    </source>
</evidence>
<dbReference type="SUPFAM" id="SSF54909">
    <property type="entry name" value="Dimeric alpha+beta barrel"/>
    <property type="match status" value="1"/>
</dbReference>
<protein>
    <recommendedName>
        <fullName evidence="2">YCII-related domain-containing protein</fullName>
    </recommendedName>
</protein>
<dbReference type="InterPro" id="IPR005545">
    <property type="entry name" value="YCII"/>
</dbReference>
<dbReference type="Gene3D" id="3.30.70.1060">
    <property type="entry name" value="Dimeric alpha+beta barrel"/>
    <property type="match status" value="1"/>
</dbReference>
<dbReference type="InterPro" id="IPR051807">
    <property type="entry name" value="Sec-metab_biosynth-assoc"/>
</dbReference>
<dbReference type="Pfam" id="PF03795">
    <property type="entry name" value="YCII"/>
    <property type="match status" value="1"/>
</dbReference>
<dbReference type="AlphaFoldDB" id="A0A2A6JBK1"/>
<accession>A0A2A6JBK1</accession>